<dbReference type="EMBL" id="NHOA01000158">
    <property type="protein sequence ID" value="PHQ37349.1"/>
    <property type="molecule type" value="Genomic_DNA"/>
</dbReference>
<gene>
    <name evidence="2" type="ORF">DJ69_17495</name>
</gene>
<proteinExistence type="predicted"/>
<protein>
    <submittedName>
        <fullName evidence="2">Uncharacterized protein</fullName>
    </submittedName>
</protein>
<reference evidence="2 3" key="1">
    <citation type="journal article" date="2014" name="Front. Microbiol.">
        <title>Population and genomic analysis of the genus Halorubrum.</title>
        <authorList>
            <person name="Fullmer M.S."/>
            <person name="Soucy S.M."/>
            <person name="Swithers K.S."/>
            <person name="Makkay A.M."/>
            <person name="Wheeler R."/>
            <person name="Ventosa A."/>
            <person name="Gogarten J.P."/>
            <person name="Papke R.T."/>
        </authorList>
    </citation>
    <scope>NUCLEOTIDE SEQUENCE [LARGE SCALE GENOMIC DNA]</scope>
    <source>
        <strain evidence="2 3">C49</strain>
    </source>
</reference>
<feature type="region of interest" description="Disordered" evidence="1">
    <location>
        <begin position="195"/>
        <end position="242"/>
    </location>
</feature>
<sequence>MTGAGSSIESVTAPGQNATLQPGTYEIEVRSEQGLAATSDNRTVTLTRRSTNGLTTYAGTEADRAGLGSAAAVRDAIESGALSRSERVTANDTVVYAVNASGLTGLPAARNATPETGADLDRLDGIEFGVRPSAGEDEVTANGANGEIPRDSTAHVDETGLYVVADGTDALPSDGKAEPGAEFTAAFRVTDDRLREASSDAPGGHRVTSTVTFVDPERNGPSGGADRIASGGPVGAARRPVP</sequence>
<name>A0A2G1WEQ0_9EURY</name>
<evidence type="ECO:0000313" key="3">
    <source>
        <dbReference type="Proteomes" id="UP000222824"/>
    </source>
</evidence>
<feature type="non-terminal residue" evidence="2">
    <location>
        <position position="242"/>
    </location>
</feature>
<dbReference type="Proteomes" id="UP000222824">
    <property type="component" value="Unassembled WGS sequence"/>
</dbReference>
<feature type="region of interest" description="Disordered" evidence="1">
    <location>
        <begin position="1"/>
        <end position="20"/>
    </location>
</feature>
<evidence type="ECO:0000256" key="1">
    <source>
        <dbReference type="SAM" id="MobiDB-lite"/>
    </source>
</evidence>
<accession>A0A2G1WEQ0</accession>
<organism evidence="2 3">
    <name type="scientific">Halorubrum persicum</name>
    <dbReference type="NCBI Taxonomy" id="1383844"/>
    <lineage>
        <taxon>Archaea</taxon>
        <taxon>Methanobacteriati</taxon>
        <taxon>Methanobacteriota</taxon>
        <taxon>Stenosarchaea group</taxon>
        <taxon>Halobacteria</taxon>
        <taxon>Halobacteriales</taxon>
        <taxon>Haloferacaceae</taxon>
        <taxon>Halorubrum</taxon>
    </lineage>
</organism>
<dbReference type="AlphaFoldDB" id="A0A2G1WEQ0"/>
<evidence type="ECO:0000313" key="2">
    <source>
        <dbReference type="EMBL" id="PHQ37349.1"/>
    </source>
</evidence>
<keyword evidence="3" id="KW-1185">Reference proteome</keyword>
<comment type="caution">
    <text evidence="2">The sequence shown here is derived from an EMBL/GenBank/DDBJ whole genome shotgun (WGS) entry which is preliminary data.</text>
</comment>